<reference evidence="2 3" key="1">
    <citation type="submission" date="2015-08" db="EMBL/GenBank/DDBJ databases">
        <authorList>
            <person name="Babu N.S."/>
            <person name="Beckwith C.J."/>
            <person name="Beseler K.G."/>
            <person name="Brison A."/>
            <person name="Carone J.V."/>
            <person name="Caskin T.P."/>
            <person name="Diamond M."/>
            <person name="Durham M.E."/>
            <person name="Foxe J.M."/>
            <person name="Go M."/>
            <person name="Henderson B.A."/>
            <person name="Jones I.B."/>
            <person name="McGettigan J.A."/>
            <person name="Micheletti S.J."/>
            <person name="Nasrallah M.E."/>
            <person name="Ortiz D."/>
            <person name="Piller C.R."/>
            <person name="Privatt S.R."/>
            <person name="Schneider S.L."/>
            <person name="Sharp S."/>
            <person name="Smith T.C."/>
            <person name="Stanton J.D."/>
            <person name="Ullery H.E."/>
            <person name="Wilson R.J."/>
            <person name="Serrano M.G."/>
            <person name="Buck G."/>
            <person name="Lee V."/>
            <person name="Wang Y."/>
            <person name="Carvalho R."/>
            <person name="Voegtly L."/>
            <person name="Shi R."/>
            <person name="Duckworth R."/>
            <person name="Johnson A."/>
            <person name="Loviza R."/>
            <person name="Walstead R."/>
            <person name="Shah Z."/>
            <person name="Kiflezghi M."/>
            <person name="Wade K."/>
            <person name="Ball S.L."/>
            <person name="Bradley K.W."/>
            <person name="Asai D.J."/>
            <person name="Bowman C.A."/>
            <person name="Russell D.A."/>
            <person name="Pope W.H."/>
            <person name="Jacobs-Sera D."/>
            <person name="Hendrix R.W."/>
            <person name="Hatfull G.F."/>
        </authorList>
    </citation>
    <scope>NUCLEOTIDE SEQUENCE [LARGE SCALE GENOMIC DNA]</scope>
    <source>
        <strain evidence="2 3">DSM 27648</strain>
    </source>
</reference>
<organism evidence="2 3">
    <name type="scientific">Labilithrix luteola</name>
    <dbReference type="NCBI Taxonomy" id="1391654"/>
    <lineage>
        <taxon>Bacteria</taxon>
        <taxon>Pseudomonadati</taxon>
        <taxon>Myxococcota</taxon>
        <taxon>Polyangia</taxon>
        <taxon>Polyangiales</taxon>
        <taxon>Labilitrichaceae</taxon>
        <taxon>Labilithrix</taxon>
    </lineage>
</organism>
<dbReference type="AlphaFoldDB" id="A0A0K1Q8U0"/>
<keyword evidence="3" id="KW-1185">Reference proteome</keyword>
<evidence type="ECO:0000313" key="2">
    <source>
        <dbReference type="EMBL" id="AKV02154.1"/>
    </source>
</evidence>
<feature type="region of interest" description="Disordered" evidence="1">
    <location>
        <begin position="16"/>
        <end position="39"/>
    </location>
</feature>
<evidence type="ECO:0000256" key="1">
    <source>
        <dbReference type="SAM" id="MobiDB-lite"/>
    </source>
</evidence>
<accession>A0A0K1Q8U0</accession>
<dbReference type="EMBL" id="CP012333">
    <property type="protein sequence ID" value="AKV02154.1"/>
    <property type="molecule type" value="Genomic_DNA"/>
</dbReference>
<dbReference type="Proteomes" id="UP000064967">
    <property type="component" value="Chromosome"/>
</dbReference>
<protein>
    <submittedName>
        <fullName evidence="2">Uncharacterized protein</fullName>
    </submittedName>
</protein>
<gene>
    <name evidence="2" type="ORF">AKJ09_08817</name>
</gene>
<evidence type="ECO:0000313" key="3">
    <source>
        <dbReference type="Proteomes" id="UP000064967"/>
    </source>
</evidence>
<proteinExistence type="predicted"/>
<name>A0A0K1Q8U0_9BACT</name>
<dbReference type="KEGG" id="llu:AKJ09_08817"/>
<sequence length="39" mass="4321">MACLLGHRYVRVERRTTSALAPMPSRPSSPRAREVVPDG</sequence>
<feature type="compositionally biased region" description="Low complexity" evidence="1">
    <location>
        <begin position="18"/>
        <end position="30"/>
    </location>
</feature>